<dbReference type="PANTHER" id="PTHR43581:SF4">
    <property type="entry name" value="ATP_GTP PHOSPHATASE"/>
    <property type="match status" value="1"/>
</dbReference>
<dbReference type="AlphaFoldDB" id="A0A1I1LRR2"/>
<dbReference type="OrthoDB" id="9810873at2"/>
<evidence type="ECO:0000259" key="1">
    <source>
        <dbReference type="Pfam" id="PF13175"/>
    </source>
</evidence>
<keyword evidence="3" id="KW-0255">Endonuclease</keyword>
<keyword evidence="3" id="KW-0378">Hydrolase</keyword>
<evidence type="ECO:0000313" key="3">
    <source>
        <dbReference type="EMBL" id="SFC75719.1"/>
    </source>
</evidence>
<dbReference type="CDD" id="cd01026">
    <property type="entry name" value="TOPRIM_OLD"/>
    <property type="match status" value="1"/>
</dbReference>
<reference evidence="3 4" key="1">
    <citation type="submission" date="2016-10" db="EMBL/GenBank/DDBJ databases">
        <authorList>
            <person name="de Groot N.N."/>
        </authorList>
    </citation>
    <scope>NUCLEOTIDE SEQUENCE [LARGE SCALE GENOMIC DNA]</scope>
    <source>
        <strain evidence="3 4">DSM 12992</strain>
    </source>
</reference>
<dbReference type="GO" id="GO:0004519">
    <property type="term" value="F:endonuclease activity"/>
    <property type="evidence" value="ECO:0007669"/>
    <property type="project" value="UniProtKB-KW"/>
</dbReference>
<dbReference type="STRING" id="119641.SAMN05421842_1092"/>
<dbReference type="RefSeq" id="WP_090090460.1">
    <property type="nucleotide sequence ID" value="NZ_FOMG01000009.1"/>
</dbReference>
<evidence type="ECO:0000313" key="4">
    <source>
        <dbReference type="Proteomes" id="UP000199263"/>
    </source>
</evidence>
<dbReference type="Proteomes" id="UP000199263">
    <property type="component" value="Unassembled WGS sequence"/>
</dbReference>
<evidence type="ECO:0000259" key="2">
    <source>
        <dbReference type="Pfam" id="PF20469"/>
    </source>
</evidence>
<keyword evidence="3" id="KW-0540">Nuclease</keyword>
<dbReference type="SUPFAM" id="SSF52540">
    <property type="entry name" value="P-loop containing nucleoside triphosphate hydrolases"/>
    <property type="match status" value="1"/>
</dbReference>
<dbReference type="PANTHER" id="PTHR43581">
    <property type="entry name" value="ATP/GTP PHOSPHATASE"/>
    <property type="match status" value="1"/>
</dbReference>
<dbReference type="EMBL" id="FOMG01000009">
    <property type="protein sequence ID" value="SFC75719.1"/>
    <property type="molecule type" value="Genomic_DNA"/>
</dbReference>
<accession>A0A1I1LRR2</accession>
<dbReference type="Pfam" id="PF13175">
    <property type="entry name" value="AAA_15"/>
    <property type="match status" value="1"/>
</dbReference>
<organism evidence="3 4">
    <name type="scientific">Clostridium uliginosum</name>
    <dbReference type="NCBI Taxonomy" id="119641"/>
    <lineage>
        <taxon>Bacteria</taxon>
        <taxon>Bacillati</taxon>
        <taxon>Bacillota</taxon>
        <taxon>Clostridia</taxon>
        <taxon>Eubacteriales</taxon>
        <taxon>Clostridiaceae</taxon>
        <taxon>Clostridium</taxon>
    </lineage>
</organism>
<feature type="domain" description="Endonuclease GajA/Old nuclease/RecF-like AAA" evidence="1">
    <location>
        <begin position="1"/>
        <end position="417"/>
    </location>
</feature>
<keyword evidence="4" id="KW-1185">Reference proteome</keyword>
<sequence length="745" mass="86514">MKISRIKVNNYRLLKEFELDLEDQLSLIIGKNNCGKTSLLSILDKFIGGKSNTNNFAYDDFNVDFQKELAEKIENNYIPTENDVLFPTGISMKLFIQYGEDDDLANISTVMMDLDPDNKNIVLGFEYTLSQDDFNKLKNEFIKYKDKRLDLDKKFDNKDALAKRYFADFIRKEYKKFFKISKKSIVYDLINKKEKNDEYIDLDKNKISLDKIINFKYISARRSVSNVETDNTLSILSSKYYEKIEENDEQKTALDTFKDEIINTDRQLDKIYDSLFNDVVNKVKKFGGIKPGESTIKIVSSLKRKELLKGNTTVMYNHNNLNLLPENYNGLGYLNLISMIFEIEVDLSEFRKDGKDNQKPADINLFFIEEPEAHTHPQMQYVFIKNIKDILKEGYSGSKGEKLFDMQTIITTHSSHITSEGDFNDIKYFYKTKKGNVLAKNLKSLEIEYSKSEKKGIQHFKFLKQYLTLNRSELFFADKAILIEGDTERILLPAMMKKIDQMEKDKGVPMLSQNISIVEVGAYSHIFERFIDFIQIKSLIITDIDSAKLVEATKKDGTPKQNKNGEVSLVPAPCRVYGEDGKITTNASIKFFYSMYIEKLKSQNIDNELQSFADLPFDEKKMLRNSKTNNWEQSAMGEVAVTYQVSDENGEGLTYHARSFEDAFFHINRKFILENKENFKSLKHIDYFDDTTKDAYDLAEKCIDKKPSFAMEILLNSKSDKEGNKFSNWDIPNYIKEGLLWLKQD</sequence>
<dbReference type="Pfam" id="PF20469">
    <property type="entry name" value="OLD-like_TOPRIM"/>
    <property type="match status" value="1"/>
</dbReference>
<dbReference type="InterPro" id="IPR034139">
    <property type="entry name" value="TOPRIM_OLD"/>
</dbReference>
<dbReference type="InterPro" id="IPR041685">
    <property type="entry name" value="AAA_GajA/Old/RecF-like"/>
</dbReference>
<dbReference type="Gene3D" id="3.40.50.300">
    <property type="entry name" value="P-loop containing nucleotide triphosphate hydrolases"/>
    <property type="match status" value="1"/>
</dbReference>
<dbReference type="InterPro" id="IPR027417">
    <property type="entry name" value="P-loop_NTPase"/>
</dbReference>
<feature type="domain" description="OLD protein-like TOPRIM" evidence="2">
    <location>
        <begin position="475"/>
        <end position="545"/>
    </location>
</feature>
<protein>
    <submittedName>
        <fullName evidence="3">Predicted ATP-dependent endonuclease of the OLD family, contains P-loop ATPase and TOPRIM domains</fullName>
    </submittedName>
</protein>
<proteinExistence type="predicted"/>
<dbReference type="InterPro" id="IPR051396">
    <property type="entry name" value="Bact_Antivir_Def_Nuclease"/>
</dbReference>
<name>A0A1I1LRR2_9CLOT</name>
<gene>
    <name evidence="3" type="ORF">SAMN05421842_1092</name>
</gene>